<evidence type="ECO:0000313" key="3">
    <source>
        <dbReference type="Proteomes" id="UP000299211"/>
    </source>
</evidence>
<dbReference type="EMBL" id="BJHX01000001">
    <property type="protein sequence ID" value="GDY68799.1"/>
    <property type="molecule type" value="Genomic_DNA"/>
</dbReference>
<evidence type="ECO:0000313" key="1">
    <source>
        <dbReference type="EMBL" id="GDY68799.1"/>
    </source>
</evidence>
<accession>A0A4D4MHU0</accession>
<dbReference type="Proteomes" id="UP000299211">
    <property type="component" value="Unassembled WGS sequence"/>
</dbReference>
<dbReference type="Proteomes" id="UP000302139">
    <property type="component" value="Unassembled WGS sequence"/>
</dbReference>
<dbReference type="AlphaFoldDB" id="A0A4D4MHU0"/>
<evidence type="ECO:0000313" key="2">
    <source>
        <dbReference type="EMBL" id="GDY70817.1"/>
    </source>
</evidence>
<dbReference type="Pfam" id="PF19817">
    <property type="entry name" value="DUF6300"/>
    <property type="match status" value="1"/>
</dbReference>
<dbReference type="EMBL" id="BJHY01000001">
    <property type="protein sequence ID" value="GDY70817.1"/>
    <property type="molecule type" value="Genomic_DNA"/>
</dbReference>
<name>A0A4D4MHU0_STRAX</name>
<reference evidence="1 4" key="2">
    <citation type="submission" date="2019-04" db="EMBL/GenBank/DDBJ databases">
        <title>Draft genome sequences of Streptomyces avermitilis NBRC 14893.</title>
        <authorList>
            <person name="Komaki H."/>
            <person name="Tamura T."/>
            <person name="Hosoyama A."/>
        </authorList>
    </citation>
    <scope>NUCLEOTIDE SEQUENCE [LARGE SCALE GENOMIC DNA]</scope>
    <source>
        <strain evidence="1 4">NBRC 14893</strain>
    </source>
</reference>
<sequence length="102" mass="11518">MALLEFSDRLPQCSRCRGNLIMSGVAPQNDEHERPIHLELCPVCDTGDVDRPAAGLLVQWFANDCGHDESRVKEGSHLLMEWTKECMATHGWYLQDTPPDQP</sequence>
<dbReference type="InterPro" id="IPR046267">
    <property type="entry name" value="DUF6300"/>
</dbReference>
<gene>
    <name evidence="1" type="ORF">SAV14893_081920</name>
    <name evidence="2" type="ORF">SAV31267_003020</name>
</gene>
<organism evidence="2 3">
    <name type="scientific">Streptomyces avermitilis</name>
    <dbReference type="NCBI Taxonomy" id="33903"/>
    <lineage>
        <taxon>Bacteria</taxon>
        <taxon>Bacillati</taxon>
        <taxon>Actinomycetota</taxon>
        <taxon>Actinomycetes</taxon>
        <taxon>Kitasatosporales</taxon>
        <taxon>Streptomycetaceae</taxon>
        <taxon>Streptomyces</taxon>
    </lineage>
</organism>
<protein>
    <submittedName>
        <fullName evidence="2">Uncharacterized protein</fullName>
    </submittedName>
</protein>
<dbReference type="RefSeq" id="WP_037653077.1">
    <property type="nucleotide sequence ID" value="NZ_BAABTN010000091.1"/>
</dbReference>
<comment type="caution">
    <text evidence="2">The sequence shown here is derived from an EMBL/GenBank/DDBJ whole genome shotgun (WGS) entry which is preliminary data.</text>
</comment>
<proteinExistence type="predicted"/>
<reference evidence="2 3" key="1">
    <citation type="submission" date="2019-04" db="EMBL/GenBank/DDBJ databases">
        <title>Draft genome sequences of Streptomyces avermitilis ATCC 31267.</title>
        <authorList>
            <person name="Komaki H."/>
            <person name="Tamura T."/>
            <person name="Hosoyama A."/>
        </authorList>
    </citation>
    <scope>NUCLEOTIDE SEQUENCE [LARGE SCALE GENOMIC DNA]</scope>
    <source>
        <strain evidence="2 3">ATCC 31267</strain>
    </source>
</reference>
<evidence type="ECO:0000313" key="4">
    <source>
        <dbReference type="Proteomes" id="UP000302139"/>
    </source>
</evidence>